<dbReference type="Proteomes" id="UP000190150">
    <property type="component" value="Unassembled WGS sequence"/>
</dbReference>
<organism evidence="1 2">
    <name type="scientific">Sphingobacterium nematocida</name>
    <dbReference type="NCBI Taxonomy" id="1513896"/>
    <lineage>
        <taxon>Bacteria</taxon>
        <taxon>Pseudomonadati</taxon>
        <taxon>Bacteroidota</taxon>
        <taxon>Sphingobacteriia</taxon>
        <taxon>Sphingobacteriales</taxon>
        <taxon>Sphingobacteriaceae</taxon>
        <taxon>Sphingobacterium</taxon>
    </lineage>
</organism>
<evidence type="ECO:0000313" key="1">
    <source>
        <dbReference type="EMBL" id="SKB95487.1"/>
    </source>
</evidence>
<dbReference type="AlphaFoldDB" id="A0A1T5FH94"/>
<proteinExistence type="predicted"/>
<dbReference type="EMBL" id="FUZF01000016">
    <property type="protein sequence ID" value="SKB95487.1"/>
    <property type="molecule type" value="Genomic_DNA"/>
</dbReference>
<sequence length="67" mass="8153">MDLRYCCMGLCFTYRDAGQNYIVILRIHRAKSTGQKEVAYIHREVRHRYKGVRSILMVYLFRHRDML</sequence>
<accession>A0A1T5FH94</accession>
<evidence type="ECO:0000313" key="2">
    <source>
        <dbReference type="Proteomes" id="UP000190150"/>
    </source>
</evidence>
<gene>
    <name evidence="1" type="ORF">SAMN05660841_03246</name>
</gene>
<name>A0A1T5FH94_9SPHI</name>
<protein>
    <submittedName>
        <fullName evidence="1">Uncharacterized protein</fullName>
    </submittedName>
</protein>
<keyword evidence="2" id="KW-1185">Reference proteome</keyword>
<reference evidence="2" key="1">
    <citation type="submission" date="2017-02" db="EMBL/GenBank/DDBJ databases">
        <authorList>
            <person name="Varghese N."/>
            <person name="Submissions S."/>
        </authorList>
    </citation>
    <scope>NUCLEOTIDE SEQUENCE [LARGE SCALE GENOMIC DNA]</scope>
    <source>
        <strain evidence="2">DSM 24091</strain>
    </source>
</reference>